<dbReference type="RefSeq" id="XP_066719183.1">
    <property type="nucleotide sequence ID" value="XM_066854905.1"/>
</dbReference>
<keyword evidence="3" id="KW-1185">Reference proteome</keyword>
<dbReference type="Proteomes" id="UP001480595">
    <property type="component" value="Unassembled WGS sequence"/>
</dbReference>
<keyword evidence="1" id="KW-1133">Transmembrane helix</keyword>
<feature type="transmembrane region" description="Helical" evidence="1">
    <location>
        <begin position="24"/>
        <end position="44"/>
    </location>
</feature>
<organism evidence="2 3">
    <name type="scientific">Apiospora phragmitis</name>
    <dbReference type="NCBI Taxonomy" id="2905665"/>
    <lineage>
        <taxon>Eukaryota</taxon>
        <taxon>Fungi</taxon>
        <taxon>Dikarya</taxon>
        <taxon>Ascomycota</taxon>
        <taxon>Pezizomycotina</taxon>
        <taxon>Sordariomycetes</taxon>
        <taxon>Xylariomycetidae</taxon>
        <taxon>Amphisphaeriales</taxon>
        <taxon>Apiosporaceae</taxon>
        <taxon>Apiospora</taxon>
    </lineage>
</organism>
<accession>A0ABR1VYD0</accession>
<evidence type="ECO:0000313" key="2">
    <source>
        <dbReference type="EMBL" id="KAK8076224.1"/>
    </source>
</evidence>
<keyword evidence="1" id="KW-0472">Membrane</keyword>
<dbReference type="GeneID" id="92087968"/>
<reference evidence="2 3" key="1">
    <citation type="submission" date="2023-01" db="EMBL/GenBank/DDBJ databases">
        <title>Analysis of 21 Apiospora genomes using comparative genomics revels a genus with tremendous synthesis potential of carbohydrate active enzymes and secondary metabolites.</title>
        <authorList>
            <person name="Sorensen T."/>
        </authorList>
    </citation>
    <scope>NUCLEOTIDE SEQUENCE [LARGE SCALE GENOMIC DNA]</scope>
    <source>
        <strain evidence="2 3">CBS 135458</strain>
    </source>
</reference>
<name>A0ABR1VYD0_9PEZI</name>
<proteinExistence type="predicted"/>
<evidence type="ECO:0000313" key="3">
    <source>
        <dbReference type="Proteomes" id="UP001480595"/>
    </source>
</evidence>
<comment type="caution">
    <text evidence="2">The sequence shown here is derived from an EMBL/GenBank/DDBJ whole genome shotgun (WGS) entry which is preliminary data.</text>
</comment>
<protein>
    <submittedName>
        <fullName evidence="2">Uncharacterized protein</fullName>
    </submittedName>
</protein>
<evidence type="ECO:0000256" key="1">
    <source>
        <dbReference type="SAM" id="Phobius"/>
    </source>
</evidence>
<sequence>MPSATNYPAGAPAFLARHHQHRPWAVVVLITCLYSLFSSSPLLCRLFTSSIAFRETDVAGAHTRRWRWGRGKGPRLLAGSGGSPYLLGETDRGPDETKYYPDMRDVWFLRGWRPFAIQMPDESFGEGQEKQLRITTLGFSCQPIKGFMEECRAVVAAERNPNFQASDDADKEDTDDN</sequence>
<keyword evidence="1" id="KW-0812">Transmembrane</keyword>
<dbReference type="EMBL" id="JAQQWL010000004">
    <property type="protein sequence ID" value="KAK8076224.1"/>
    <property type="molecule type" value="Genomic_DNA"/>
</dbReference>
<gene>
    <name evidence="2" type="ORF">PG994_003496</name>
</gene>